<dbReference type="KEGG" id="pco:PHACADRAFT_262150"/>
<proteinExistence type="predicted"/>
<gene>
    <name evidence="1" type="ORF">PHACADRAFT_262150</name>
</gene>
<dbReference type="EMBL" id="JH930476">
    <property type="protein sequence ID" value="EKM51807.1"/>
    <property type="molecule type" value="Genomic_DNA"/>
</dbReference>
<sequence>MSSAAGADLPPETLSSILGCITPTYVTSDLDARRRLKHTLIAPSLVCKCWSETIRPILFQVLELRSAEDVRFLKSIVYSPQFATSSLSGAIKRIDIR</sequence>
<dbReference type="AlphaFoldDB" id="K5WNE3"/>
<dbReference type="OrthoDB" id="2804335at2759"/>
<dbReference type="Proteomes" id="UP000008370">
    <property type="component" value="Unassembled WGS sequence"/>
</dbReference>
<name>K5WNE3_PHACS</name>
<organism evidence="1 2">
    <name type="scientific">Phanerochaete carnosa (strain HHB-10118-sp)</name>
    <name type="common">White-rot fungus</name>
    <name type="synonym">Peniophora carnosa</name>
    <dbReference type="NCBI Taxonomy" id="650164"/>
    <lineage>
        <taxon>Eukaryota</taxon>
        <taxon>Fungi</taxon>
        <taxon>Dikarya</taxon>
        <taxon>Basidiomycota</taxon>
        <taxon>Agaricomycotina</taxon>
        <taxon>Agaricomycetes</taxon>
        <taxon>Polyporales</taxon>
        <taxon>Phanerochaetaceae</taxon>
        <taxon>Phanerochaete</taxon>
    </lineage>
</organism>
<reference evidence="1 2" key="1">
    <citation type="journal article" date="2012" name="BMC Genomics">
        <title>Comparative genomics of the white-rot fungi, Phanerochaete carnosa and P. chrysosporium, to elucidate the genetic basis of the distinct wood types they colonize.</title>
        <authorList>
            <person name="Suzuki H."/>
            <person name="MacDonald J."/>
            <person name="Syed K."/>
            <person name="Salamov A."/>
            <person name="Hori C."/>
            <person name="Aerts A."/>
            <person name="Henrissat B."/>
            <person name="Wiebenga A."/>
            <person name="vanKuyk P.A."/>
            <person name="Barry K."/>
            <person name="Lindquist E."/>
            <person name="LaButti K."/>
            <person name="Lapidus A."/>
            <person name="Lucas S."/>
            <person name="Coutinho P."/>
            <person name="Gong Y."/>
            <person name="Samejima M."/>
            <person name="Mahadevan R."/>
            <person name="Abou-Zaid M."/>
            <person name="de Vries R.P."/>
            <person name="Igarashi K."/>
            <person name="Yadav J.S."/>
            <person name="Grigoriev I.V."/>
            <person name="Master E.R."/>
        </authorList>
    </citation>
    <scope>NUCLEOTIDE SEQUENCE [LARGE SCALE GENOMIC DNA]</scope>
    <source>
        <strain evidence="1 2">HHB-10118-sp</strain>
    </source>
</reference>
<accession>K5WNE3</accession>
<evidence type="ECO:0000313" key="2">
    <source>
        <dbReference type="Proteomes" id="UP000008370"/>
    </source>
</evidence>
<evidence type="ECO:0008006" key="3">
    <source>
        <dbReference type="Google" id="ProtNLM"/>
    </source>
</evidence>
<keyword evidence="2" id="KW-1185">Reference proteome</keyword>
<dbReference type="RefSeq" id="XP_007399604.1">
    <property type="nucleotide sequence ID" value="XM_007399542.1"/>
</dbReference>
<dbReference type="GeneID" id="18918199"/>
<dbReference type="InParanoid" id="K5WNE3"/>
<dbReference type="HOGENOM" id="CLU_2347426_0_0_1"/>
<evidence type="ECO:0000313" key="1">
    <source>
        <dbReference type="EMBL" id="EKM51807.1"/>
    </source>
</evidence>
<protein>
    <recommendedName>
        <fullName evidence="3">F-box domain-containing protein</fullName>
    </recommendedName>
</protein>